<protein>
    <submittedName>
        <fullName evidence="2">Uncharacterized protein</fullName>
    </submittedName>
</protein>
<keyword evidence="1" id="KW-0732">Signal</keyword>
<dbReference type="AlphaFoldDB" id="A0A6P2SA14"/>
<feature type="signal peptide" evidence="1">
    <location>
        <begin position="1"/>
        <end position="27"/>
    </location>
</feature>
<gene>
    <name evidence="2" type="ORF">BLA13014_07362</name>
</gene>
<feature type="chain" id="PRO_5026650539" evidence="1">
    <location>
        <begin position="28"/>
        <end position="171"/>
    </location>
</feature>
<organism evidence="2 3">
    <name type="scientific">Burkholderia aenigmatica</name>
    <dbReference type="NCBI Taxonomy" id="2015348"/>
    <lineage>
        <taxon>Bacteria</taxon>
        <taxon>Pseudomonadati</taxon>
        <taxon>Pseudomonadota</taxon>
        <taxon>Betaproteobacteria</taxon>
        <taxon>Burkholderiales</taxon>
        <taxon>Burkholderiaceae</taxon>
        <taxon>Burkholderia</taxon>
        <taxon>Burkholderia cepacia complex</taxon>
    </lineage>
</organism>
<proteinExistence type="predicted"/>
<dbReference type="EMBL" id="CABVQC010000082">
    <property type="protein sequence ID" value="VWC46980.1"/>
    <property type="molecule type" value="Genomic_DNA"/>
</dbReference>
<dbReference type="Proteomes" id="UP000494261">
    <property type="component" value="Unassembled WGS sequence"/>
</dbReference>
<sequence length="171" mass="18106">MKAQRTKTFLAASVTAGLLLSSAGAFADTESVFIGMTPTEFSEGFNRAAQILRLKPRMPIWPAKSGKFSANVAPGIAVAGVGVDNGNMMRSIAVSCRADALCNEVIAAAALSADPELSMEELRLFIQRRLNGELADGVYFADAGLAYTIEANKAKKQLDFSIKAAPDDDSE</sequence>
<name>A0A6P2SA14_9BURK</name>
<evidence type="ECO:0000256" key="1">
    <source>
        <dbReference type="SAM" id="SignalP"/>
    </source>
</evidence>
<accession>A0A6P2SA14</accession>
<evidence type="ECO:0000313" key="3">
    <source>
        <dbReference type="Proteomes" id="UP000494261"/>
    </source>
</evidence>
<dbReference type="RefSeq" id="WP_175026104.1">
    <property type="nucleotide sequence ID" value="NZ_CABVQC010000082.1"/>
</dbReference>
<reference evidence="2 3" key="1">
    <citation type="submission" date="2019-09" db="EMBL/GenBank/DDBJ databases">
        <authorList>
            <person name="Depoorter E."/>
        </authorList>
    </citation>
    <scope>NUCLEOTIDE SEQUENCE [LARGE SCALE GENOMIC DNA]</scope>
    <source>
        <strain evidence="2">LMG 13014</strain>
    </source>
</reference>
<evidence type="ECO:0000313" key="2">
    <source>
        <dbReference type="EMBL" id="VWC46980.1"/>
    </source>
</evidence>